<dbReference type="AlphaFoldDB" id="C9PS34"/>
<keyword evidence="13" id="KW-1185">Reference proteome</keyword>
<keyword evidence="7 8" id="KW-0119">Carbohydrate metabolism</keyword>
<feature type="active site" description="Proton acceptor" evidence="9">
    <location>
        <position position="308"/>
    </location>
</feature>
<dbReference type="EMBL" id="ACZR01000018">
    <property type="protein sequence ID" value="EEX49761.1"/>
    <property type="molecule type" value="Genomic_DNA"/>
</dbReference>
<dbReference type="OrthoDB" id="9779408at2"/>
<evidence type="ECO:0000256" key="11">
    <source>
        <dbReference type="PIRSR" id="PIRSR005096-3"/>
    </source>
</evidence>
<evidence type="ECO:0000313" key="12">
    <source>
        <dbReference type="EMBL" id="EEX49761.1"/>
    </source>
</evidence>
<dbReference type="HOGENOM" id="CLU_031753_1_0_6"/>
<dbReference type="GO" id="GO:0005737">
    <property type="term" value="C:cytoplasm"/>
    <property type="evidence" value="ECO:0007669"/>
    <property type="project" value="TreeGrafter"/>
</dbReference>
<dbReference type="GO" id="GO:0004034">
    <property type="term" value="F:aldose 1-epimerase activity"/>
    <property type="evidence" value="ECO:0007669"/>
    <property type="project" value="UniProtKB-EC"/>
</dbReference>
<evidence type="ECO:0000256" key="3">
    <source>
        <dbReference type="ARBA" id="ARBA00006206"/>
    </source>
</evidence>
<evidence type="ECO:0000256" key="8">
    <source>
        <dbReference type="PIRNR" id="PIRNR005096"/>
    </source>
</evidence>
<dbReference type="EC" id="5.1.3.3" evidence="4 8"/>
<sequence>MLVQTAQGIAPDGLPYQVVTLSNRKGMSIQVMDWGATWMSCKVPVQNELREVLIGCEIEHYQVQNAYFGATVGRYANRIANGQFSLKGKEFSLTTNQNLHHLHGGVIGFDKQRWLIKKCGESAVSFKLFSPDGDQGFQGNLEVTVTYYLTEENCVEIVFDAISDKDTPLNLTNHAYFNLVDAIHGVDIRSHFLSLNANYYLPVDMEGIPNSPLTALQETSFDFRHLKPIAQDFLQDDQVIVKGYDHAFLLNKTNNQEPSAVLRASDNSLTMQVWTSQPALQLYTGNFLGGNPARNSGTYQDYSGVALESQALPDTPNHPEWWKYGGMTKANEKYHHWTRFQFL</sequence>
<accession>C9PS34</accession>
<dbReference type="GO" id="GO:0030246">
    <property type="term" value="F:carbohydrate binding"/>
    <property type="evidence" value="ECO:0007669"/>
    <property type="project" value="InterPro"/>
</dbReference>
<gene>
    <name evidence="12" type="primary">galM</name>
    <name evidence="12" type="ORF">HMPREF0621_1808</name>
</gene>
<dbReference type="InterPro" id="IPR013458">
    <property type="entry name" value="Ald_epimerase_bac"/>
</dbReference>
<dbReference type="UniPathway" id="UPA00242"/>
<comment type="caution">
    <text evidence="12">The sequence shown here is derived from an EMBL/GenBank/DDBJ whole genome shotgun (WGS) entry which is preliminary data.</text>
</comment>
<dbReference type="NCBIfam" id="TIGR02636">
    <property type="entry name" value="galM_Leloir"/>
    <property type="match status" value="1"/>
</dbReference>
<dbReference type="InterPro" id="IPR011013">
    <property type="entry name" value="Gal_mutarotase_sf_dom"/>
</dbReference>
<dbReference type="PIRSF" id="PIRSF005096">
    <property type="entry name" value="GALM"/>
    <property type="match status" value="1"/>
</dbReference>
<comment type="pathway">
    <text evidence="2 8">Carbohydrate metabolism; hexose metabolism.</text>
</comment>
<evidence type="ECO:0000256" key="1">
    <source>
        <dbReference type="ARBA" id="ARBA00001614"/>
    </source>
</evidence>
<dbReference type="PANTHER" id="PTHR10091">
    <property type="entry name" value="ALDOSE-1-EPIMERASE"/>
    <property type="match status" value="1"/>
</dbReference>
<dbReference type="CDD" id="cd09019">
    <property type="entry name" value="galactose_mutarotase_like"/>
    <property type="match status" value="1"/>
</dbReference>
<dbReference type="InterPro" id="IPR047215">
    <property type="entry name" value="Galactose_mutarotase-like"/>
</dbReference>
<feature type="active site" description="Proton donor" evidence="9">
    <location>
        <position position="174"/>
    </location>
</feature>
<evidence type="ECO:0000256" key="5">
    <source>
        <dbReference type="ARBA" id="ARBA00014165"/>
    </source>
</evidence>
<evidence type="ECO:0000256" key="6">
    <source>
        <dbReference type="ARBA" id="ARBA00023235"/>
    </source>
</evidence>
<proteinExistence type="inferred from homology"/>
<dbReference type="PANTHER" id="PTHR10091:SF0">
    <property type="entry name" value="GALACTOSE MUTAROTASE"/>
    <property type="match status" value="1"/>
</dbReference>
<dbReference type="InterPro" id="IPR015443">
    <property type="entry name" value="Aldose_1-epimerase"/>
</dbReference>
<comment type="catalytic activity">
    <reaction evidence="1 8">
        <text>alpha-D-glucose = beta-D-glucose</text>
        <dbReference type="Rhea" id="RHEA:10264"/>
        <dbReference type="ChEBI" id="CHEBI:15903"/>
        <dbReference type="ChEBI" id="CHEBI:17925"/>
        <dbReference type="EC" id="5.1.3.3"/>
    </reaction>
</comment>
<evidence type="ECO:0000256" key="10">
    <source>
        <dbReference type="PIRSR" id="PIRSR005096-2"/>
    </source>
</evidence>
<feature type="binding site" evidence="11">
    <location>
        <begin position="174"/>
        <end position="176"/>
    </location>
    <ligand>
        <name>beta-D-galactose</name>
        <dbReference type="ChEBI" id="CHEBI:27667"/>
    </ligand>
</feature>
<dbReference type="Gene3D" id="2.70.98.10">
    <property type="match status" value="1"/>
</dbReference>
<dbReference type="InterPro" id="IPR014718">
    <property type="entry name" value="GH-type_carb-bd"/>
</dbReference>
<evidence type="ECO:0000256" key="2">
    <source>
        <dbReference type="ARBA" id="ARBA00005028"/>
    </source>
</evidence>
<evidence type="ECO:0000313" key="13">
    <source>
        <dbReference type="Proteomes" id="UP000005519"/>
    </source>
</evidence>
<evidence type="ECO:0000256" key="9">
    <source>
        <dbReference type="PIRSR" id="PIRSR005096-1"/>
    </source>
</evidence>
<evidence type="ECO:0000256" key="4">
    <source>
        <dbReference type="ARBA" id="ARBA00013185"/>
    </source>
</evidence>
<reference evidence="12 13" key="1">
    <citation type="submission" date="2009-10" db="EMBL/GenBank/DDBJ databases">
        <authorList>
            <person name="Muzny D."/>
            <person name="Qin X."/>
            <person name="Deng J."/>
            <person name="Jiang H."/>
            <person name="Liu Y."/>
            <person name="Qu J."/>
            <person name="Song X.-Z."/>
            <person name="Zhang L."/>
            <person name="Thornton R."/>
            <person name="Coyle M."/>
            <person name="Francisco L."/>
            <person name="Jackson L."/>
            <person name="Javaid M."/>
            <person name="Korchina V."/>
            <person name="Kovar C."/>
            <person name="Mata R."/>
            <person name="Mathew T."/>
            <person name="Ngo R."/>
            <person name="Nguyen L."/>
            <person name="Nguyen N."/>
            <person name="Okwuonu G."/>
            <person name="Ongeri F."/>
            <person name="Pham C."/>
            <person name="Simmons D."/>
            <person name="Wilczek-Boney K."/>
            <person name="Hale W."/>
            <person name="Jakkamsetti A."/>
            <person name="Pham P."/>
            <person name="Ruth R."/>
            <person name="San Lucas F."/>
            <person name="Warren J."/>
            <person name="Zhang J."/>
            <person name="Zhao Z."/>
            <person name="Zhou C."/>
            <person name="Zhu D."/>
            <person name="Lee S."/>
            <person name="Bess C."/>
            <person name="Blankenburg K."/>
            <person name="Forbes L."/>
            <person name="Fu Q."/>
            <person name="Gubbala S."/>
            <person name="Hirani K."/>
            <person name="Jayaseelan J.C."/>
            <person name="Lara F."/>
            <person name="Munidasa M."/>
            <person name="Palculict T."/>
            <person name="Patil S."/>
            <person name="Pu L.-L."/>
            <person name="Saada N."/>
            <person name="Tang L."/>
            <person name="Weissenberger G."/>
            <person name="Zhu Y."/>
            <person name="Hemphill L."/>
            <person name="Shang Y."/>
            <person name="Youmans B."/>
            <person name="Ayvaz T."/>
            <person name="Ross M."/>
            <person name="Santibanez J."/>
            <person name="Aqrawi P."/>
            <person name="Gross S."/>
            <person name="Joshi V."/>
            <person name="Fowler G."/>
            <person name="Nazareth L."/>
            <person name="Reid J."/>
            <person name="Worley K."/>
            <person name="Petrosino J."/>
            <person name="Highlander S."/>
            <person name="Gibbs R."/>
        </authorList>
    </citation>
    <scope>NUCLEOTIDE SEQUENCE [LARGE SCALE GENOMIC DNA]</scope>
    <source>
        <strain evidence="12 13">ATCC 43325</strain>
    </source>
</reference>
<dbReference type="Proteomes" id="UP000005519">
    <property type="component" value="Unassembled WGS sequence"/>
</dbReference>
<name>C9PS34_9PAST</name>
<protein>
    <recommendedName>
        <fullName evidence="5 8">Aldose 1-epimerase</fullName>
        <ecNumber evidence="4 8">5.1.3.3</ecNumber>
    </recommendedName>
</protein>
<comment type="similarity">
    <text evidence="3 8">Belongs to the aldose epimerase family.</text>
</comment>
<dbReference type="STRING" id="667128.HMPREF0621_1808"/>
<evidence type="ECO:0000256" key="7">
    <source>
        <dbReference type="ARBA" id="ARBA00023277"/>
    </source>
</evidence>
<organism evidence="12 13">
    <name type="scientific">Pasteurella dagmatis ATCC 43325</name>
    <dbReference type="NCBI Taxonomy" id="667128"/>
    <lineage>
        <taxon>Bacteria</taxon>
        <taxon>Pseudomonadati</taxon>
        <taxon>Pseudomonadota</taxon>
        <taxon>Gammaproteobacteria</taxon>
        <taxon>Pasteurellales</taxon>
        <taxon>Pasteurellaceae</taxon>
        <taxon>Pasteurella</taxon>
    </lineage>
</organism>
<dbReference type="Pfam" id="PF01263">
    <property type="entry name" value="Aldose_epim"/>
    <property type="match status" value="1"/>
</dbReference>
<dbReference type="PROSITE" id="PS00545">
    <property type="entry name" value="ALDOSE_1_EPIMERASE"/>
    <property type="match status" value="1"/>
</dbReference>
<feature type="binding site" evidence="11">
    <location>
        <begin position="77"/>
        <end position="78"/>
    </location>
    <ligand>
        <name>beta-D-galactose</name>
        <dbReference type="ChEBI" id="CHEBI:27667"/>
    </ligand>
</feature>
<dbReference type="InterPro" id="IPR008183">
    <property type="entry name" value="Aldose_1/G6P_1-epimerase"/>
</dbReference>
<dbReference type="RefSeq" id="WP_005762897.1">
    <property type="nucleotide sequence ID" value="NZ_GG704810.1"/>
</dbReference>
<keyword evidence="6 8" id="KW-0413">Isomerase</keyword>
<dbReference type="GO" id="GO:0033499">
    <property type="term" value="P:galactose catabolic process via UDP-galactose, Leloir pathway"/>
    <property type="evidence" value="ECO:0007669"/>
    <property type="project" value="TreeGrafter"/>
</dbReference>
<dbReference type="SUPFAM" id="SSF74650">
    <property type="entry name" value="Galactose mutarotase-like"/>
    <property type="match status" value="1"/>
</dbReference>
<dbReference type="InterPro" id="IPR018052">
    <property type="entry name" value="Ald1_epimerase_CS"/>
</dbReference>
<dbReference type="GO" id="GO:0006006">
    <property type="term" value="P:glucose metabolic process"/>
    <property type="evidence" value="ECO:0007669"/>
    <property type="project" value="TreeGrafter"/>
</dbReference>
<dbReference type="NCBIfam" id="NF008277">
    <property type="entry name" value="PRK11055.1"/>
    <property type="match status" value="1"/>
</dbReference>
<feature type="binding site" evidence="10">
    <location>
        <position position="245"/>
    </location>
    <ligand>
        <name>beta-D-galactose</name>
        <dbReference type="ChEBI" id="CHEBI:27667"/>
    </ligand>
</feature>